<reference evidence="2 3" key="1">
    <citation type="journal article" date="2024" name="J Genomics">
        <title>Draft genome sequencing and assembly of Favolaschia claudopus CIRM-BRFM 2984 isolated from oak limbs.</title>
        <authorList>
            <person name="Navarro D."/>
            <person name="Drula E."/>
            <person name="Chaduli D."/>
            <person name="Cazenave R."/>
            <person name="Ahrendt S."/>
            <person name="Wang J."/>
            <person name="Lipzen A."/>
            <person name="Daum C."/>
            <person name="Barry K."/>
            <person name="Grigoriev I.V."/>
            <person name="Favel A."/>
            <person name="Rosso M.N."/>
            <person name="Martin F."/>
        </authorList>
    </citation>
    <scope>NUCLEOTIDE SEQUENCE [LARGE SCALE GENOMIC DNA]</scope>
    <source>
        <strain evidence="2 3">CIRM-BRFM 2984</strain>
    </source>
</reference>
<dbReference type="EMBL" id="JAWWNJ010000007">
    <property type="protein sequence ID" value="KAK7052710.1"/>
    <property type="molecule type" value="Genomic_DNA"/>
</dbReference>
<proteinExistence type="predicted"/>
<evidence type="ECO:0000313" key="2">
    <source>
        <dbReference type="EMBL" id="KAK7052710.1"/>
    </source>
</evidence>
<keyword evidence="3" id="KW-1185">Reference proteome</keyword>
<accession>A0AAW0DPG2</accession>
<feature type="region of interest" description="Disordered" evidence="1">
    <location>
        <begin position="1"/>
        <end position="170"/>
    </location>
</feature>
<dbReference type="Proteomes" id="UP001362999">
    <property type="component" value="Unassembled WGS sequence"/>
</dbReference>
<sequence>MPDPVYDASNPHPVINRKNSTRSGDASQPPSNTTKRNTTAVPSTSKTSSGAPKPAAPGRKPPSQAAASPRPSPAATSQTLGSRVASPTTASAARDVHAPAPRLAPFGTAAPRLPSHMFDQQTRGPPAARTDVSQSGRSDNELFLSATSGPPFGGEVGPASAFGPHEGPARRAQQLRYAQNNVHWIIQQCT</sequence>
<evidence type="ECO:0000313" key="3">
    <source>
        <dbReference type="Proteomes" id="UP001362999"/>
    </source>
</evidence>
<organism evidence="2 3">
    <name type="scientific">Favolaschia claudopus</name>
    <dbReference type="NCBI Taxonomy" id="2862362"/>
    <lineage>
        <taxon>Eukaryota</taxon>
        <taxon>Fungi</taxon>
        <taxon>Dikarya</taxon>
        <taxon>Basidiomycota</taxon>
        <taxon>Agaricomycotina</taxon>
        <taxon>Agaricomycetes</taxon>
        <taxon>Agaricomycetidae</taxon>
        <taxon>Agaricales</taxon>
        <taxon>Marasmiineae</taxon>
        <taxon>Mycenaceae</taxon>
        <taxon>Favolaschia</taxon>
    </lineage>
</organism>
<evidence type="ECO:0000256" key="1">
    <source>
        <dbReference type="SAM" id="MobiDB-lite"/>
    </source>
</evidence>
<name>A0AAW0DPG2_9AGAR</name>
<dbReference type="AlphaFoldDB" id="A0AAW0DPG2"/>
<comment type="caution">
    <text evidence="2">The sequence shown here is derived from an EMBL/GenBank/DDBJ whole genome shotgun (WGS) entry which is preliminary data.</text>
</comment>
<feature type="compositionally biased region" description="Polar residues" evidence="1">
    <location>
        <begin position="17"/>
        <end position="44"/>
    </location>
</feature>
<gene>
    <name evidence="2" type="ORF">R3P38DRAFT_3173028</name>
</gene>
<feature type="compositionally biased region" description="Low complexity" evidence="1">
    <location>
        <begin position="45"/>
        <end position="79"/>
    </location>
</feature>
<protein>
    <submittedName>
        <fullName evidence="2">Uncharacterized protein</fullName>
    </submittedName>
</protein>